<comment type="pathway">
    <text evidence="2 9">Protein modification; protein glycosylation.</text>
</comment>
<evidence type="ECO:0000256" key="1">
    <source>
        <dbReference type="ARBA" id="ARBA00004115"/>
    </source>
</evidence>
<evidence type="ECO:0000256" key="3">
    <source>
        <dbReference type="ARBA" id="ARBA00008743"/>
    </source>
</evidence>
<dbReference type="Pfam" id="PF23358">
    <property type="entry name" value="OST48_MD"/>
    <property type="match status" value="1"/>
</dbReference>
<dbReference type="PANTHER" id="PTHR10830:SF0">
    <property type="entry name" value="DOLICHYL-DIPHOSPHOOLIGOSACCHARIDE--PROTEIN GLYCOSYLTRANSFERASE 48 KDA SUBUNIT"/>
    <property type="match status" value="1"/>
</dbReference>
<dbReference type="AlphaFoldDB" id="A0A9P0ABD0"/>
<sequence>MPKMTSNIIVFIGFIISIFITTSCSAQANNGKTLVLLDTLSIRETHSIFFKSLKDRGYSLTFKSADDQNLVLSKYGEFLYQNLIIFSPTVEEFGGLLSVETITEFIDNGGNVLVAGSSSTGDLLRELASECGFEIDEEGSAVIDHLNYDIKDSGKHSLIVADPKNLIDSPVIIGSRDIPPLLYEGTGLIADSENPLILHLLTADSTAYCHNPSQPIKDYPHAIGKNTLLIAALQARNNARVVFSGSLYFFSDEAFTSPVQKAQSKQRHEVSGNAQVAEAISKWVFAESGVLRVKSVSHHKLGETAPPPAYTIMDTAVFTLELERKSGDKWVPHNAKDVQLEFVRIDPFIRTSLPLKADGKYEVVFKIPDIYGVFQFKVNYVRVGYTFIHNSTLVSVRPLEHTQYERFIPSAYPYYTSAFSMMVGVFLFSIVFLHHRDEIKSKKE</sequence>
<feature type="domain" description="OST48 middle" evidence="11">
    <location>
        <begin position="298"/>
        <end position="435"/>
    </location>
</feature>
<evidence type="ECO:0000256" key="8">
    <source>
        <dbReference type="ARBA" id="ARBA00023136"/>
    </source>
</evidence>
<keyword evidence="5 9" id="KW-0812">Transmembrane</keyword>
<proteinExistence type="inferred from homology"/>
<keyword evidence="6 9" id="KW-0256">Endoplasmic reticulum</keyword>
<dbReference type="Pfam" id="PF03345">
    <property type="entry name" value="OST48_N"/>
    <property type="match status" value="1"/>
</dbReference>
<feature type="domain" description="OST48 N-terminal" evidence="10">
    <location>
        <begin position="32"/>
        <end position="284"/>
    </location>
</feature>
<feature type="signal peptide" evidence="9">
    <location>
        <begin position="1"/>
        <end position="26"/>
    </location>
</feature>
<keyword evidence="7 9" id="KW-1133">Transmembrane helix</keyword>
<dbReference type="GO" id="GO:0018279">
    <property type="term" value="P:protein N-linked glycosylation via asparagine"/>
    <property type="evidence" value="ECO:0007669"/>
    <property type="project" value="UniProtKB-UniRule"/>
</dbReference>
<name>A0A9P0ABD0_BEMTA</name>
<reference evidence="12" key="1">
    <citation type="submission" date="2021-12" db="EMBL/GenBank/DDBJ databases">
        <authorList>
            <person name="King R."/>
        </authorList>
    </citation>
    <scope>NUCLEOTIDE SEQUENCE</scope>
</reference>
<evidence type="ECO:0000259" key="10">
    <source>
        <dbReference type="Pfam" id="PF03345"/>
    </source>
</evidence>
<dbReference type="Proteomes" id="UP001152759">
    <property type="component" value="Chromosome 3"/>
</dbReference>
<evidence type="ECO:0000313" key="13">
    <source>
        <dbReference type="Proteomes" id="UP001152759"/>
    </source>
</evidence>
<organism evidence="12 13">
    <name type="scientific">Bemisia tabaci</name>
    <name type="common">Sweetpotato whitefly</name>
    <name type="synonym">Aleurodes tabaci</name>
    <dbReference type="NCBI Taxonomy" id="7038"/>
    <lineage>
        <taxon>Eukaryota</taxon>
        <taxon>Metazoa</taxon>
        <taxon>Ecdysozoa</taxon>
        <taxon>Arthropoda</taxon>
        <taxon>Hexapoda</taxon>
        <taxon>Insecta</taxon>
        <taxon>Pterygota</taxon>
        <taxon>Neoptera</taxon>
        <taxon>Paraneoptera</taxon>
        <taxon>Hemiptera</taxon>
        <taxon>Sternorrhyncha</taxon>
        <taxon>Aleyrodoidea</taxon>
        <taxon>Aleyrodidae</taxon>
        <taxon>Aleyrodinae</taxon>
        <taxon>Bemisia</taxon>
    </lineage>
</organism>
<dbReference type="PROSITE" id="PS51257">
    <property type="entry name" value="PROKAR_LIPOPROTEIN"/>
    <property type="match status" value="1"/>
</dbReference>
<comment type="subunit">
    <text evidence="9">Component of the oligosaccharyltransferase (OST) complex.</text>
</comment>
<accession>A0A9P0ABD0</accession>
<dbReference type="KEGG" id="btab:109034478"/>
<dbReference type="InterPro" id="IPR055459">
    <property type="entry name" value="OST48_MD"/>
</dbReference>
<dbReference type="GO" id="GO:0008250">
    <property type="term" value="C:oligosaccharyltransferase complex"/>
    <property type="evidence" value="ECO:0007669"/>
    <property type="project" value="TreeGrafter"/>
</dbReference>
<dbReference type="OrthoDB" id="29105at2759"/>
<evidence type="ECO:0000256" key="2">
    <source>
        <dbReference type="ARBA" id="ARBA00004922"/>
    </source>
</evidence>
<comment type="subcellular location">
    <subcellularLocation>
        <location evidence="1 9">Endoplasmic reticulum membrane</location>
        <topology evidence="1 9">Single-pass type I membrane protein</topology>
    </subcellularLocation>
</comment>
<keyword evidence="13" id="KW-1185">Reference proteome</keyword>
<comment type="function">
    <text evidence="9">Subunit of the oligosaccharyl transferase (OST) complex that catalyzes the initial transfer of a defined glycan (Glc(3)Man(9)GlcNAc(2) in eukaryotes) from the lipid carrier dolichol-pyrophosphate to an asparagine residue within an Asn-X-Ser/Thr consensus motif in nascent polypeptide chains, the first step in protein N-glycosylation. N-glycosylation occurs cotranslationally and the complex associates with the Sec61 complex at the channel-forming translocon complex that mediates protein translocation across the endoplasmic reticulum (ER).</text>
</comment>
<dbReference type="EMBL" id="OU963864">
    <property type="protein sequence ID" value="CAH0387752.1"/>
    <property type="molecule type" value="Genomic_DNA"/>
</dbReference>
<feature type="chain" id="PRO_5040533911" description="Dolichyl-diphosphooligosaccharide--protein glycosyltransferase 48 kDa subunit" evidence="9">
    <location>
        <begin position="27"/>
        <end position="444"/>
    </location>
</feature>
<evidence type="ECO:0000256" key="9">
    <source>
        <dbReference type="RuleBase" id="RU361142"/>
    </source>
</evidence>
<evidence type="ECO:0000256" key="6">
    <source>
        <dbReference type="ARBA" id="ARBA00022824"/>
    </source>
</evidence>
<evidence type="ECO:0000256" key="5">
    <source>
        <dbReference type="ARBA" id="ARBA00022692"/>
    </source>
</evidence>
<evidence type="ECO:0000256" key="7">
    <source>
        <dbReference type="ARBA" id="ARBA00022989"/>
    </source>
</evidence>
<keyword evidence="9" id="KW-0732">Signal</keyword>
<dbReference type="InterPro" id="IPR005013">
    <property type="entry name" value="DDOST_48_kDa_subunit"/>
</dbReference>
<feature type="transmembrane region" description="Helical" evidence="9">
    <location>
        <begin position="412"/>
        <end position="433"/>
    </location>
</feature>
<evidence type="ECO:0000313" key="12">
    <source>
        <dbReference type="EMBL" id="CAH0387752.1"/>
    </source>
</evidence>
<dbReference type="InterPro" id="IPR055457">
    <property type="entry name" value="OST48_N"/>
</dbReference>
<evidence type="ECO:0000256" key="4">
    <source>
        <dbReference type="ARBA" id="ARBA00013350"/>
    </source>
</evidence>
<evidence type="ECO:0000259" key="11">
    <source>
        <dbReference type="Pfam" id="PF23358"/>
    </source>
</evidence>
<keyword evidence="8 9" id="KW-0472">Membrane</keyword>
<gene>
    <name evidence="12" type="ORF">BEMITA_LOCUS6726</name>
</gene>
<comment type="similarity">
    <text evidence="3 9">Belongs to the DDOST 48 kDa subunit family.</text>
</comment>
<protein>
    <recommendedName>
        <fullName evidence="4 9">Dolichyl-diphosphooligosaccharide--protein glycosyltransferase 48 kDa subunit</fullName>
        <shortName evidence="9">Oligosaccharyl transferase 48 kDa subunit</shortName>
    </recommendedName>
</protein>
<dbReference type="PANTHER" id="PTHR10830">
    <property type="entry name" value="DOLICHYL-DIPHOSPHOOLIGOSACCHARIDE--PROTEIN GLYCOSYLTRANSFERASE 48 KDA SUBUNIT"/>
    <property type="match status" value="1"/>
</dbReference>